<evidence type="ECO:0000313" key="2">
    <source>
        <dbReference type="Proteomes" id="UP000230759"/>
    </source>
</evidence>
<evidence type="ECO:0008006" key="3">
    <source>
        <dbReference type="Google" id="ProtNLM"/>
    </source>
</evidence>
<dbReference type="SUPFAM" id="SSF56784">
    <property type="entry name" value="HAD-like"/>
    <property type="match status" value="1"/>
</dbReference>
<protein>
    <recommendedName>
        <fullName evidence="3">Haloacid dehalogenase</fullName>
    </recommendedName>
</protein>
<gene>
    <name evidence="1" type="ORF">COX04_01815</name>
</gene>
<dbReference type="EMBL" id="PCSV01000042">
    <property type="protein sequence ID" value="PIP57028.1"/>
    <property type="molecule type" value="Genomic_DNA"/>
</dbReference>
<dbReference type="Proteomes" id="UP000230759">
    <property type="component" value="Unassembled WGS sequence"/>
</dbReference>
<dbReference type="InterPro" id="IPR041492">
    <property type="entry name" value="HAD_2"/>
</dbReference>
<comment type="caution">
    <text evidence="1">The sequence shown here is derived from an EMBL/GenBank/DDBJ whole genome shotgun (WGS) entry which is preliminary data.</text>
</comment>
<accession>A0A2H0BJ53</accession>
<evidence type="ECO:0000313" key="1">
    <source>
        <dbReference type="EMBL" id="PIP57028.1"/>
    </source>
</evidence>
<proteinExistence type="predicted"/>
<sequence length="180" mass="21247">MIKAIAFDLIRVLLRVKDVSFTPLEFKLSEAFDYKIDGELYWDWAVKQTGKNLPETKNICWQTINKIYAIKERGLFVKIPKLKFAIASNHLSMIKDWLKNENWYDQFYCWAISEDVKCQKPDPRFYQILISKLREKPEETLFIDDKPENIKGAGEAGFRVLHYTGERLLSREISNYINEG</sequence>
<dbReference type="AlphaFoldDB" id="A0A2H0BJ53"/>
<dbReference type="PANTHER" id="PTHR43611">
    <property type="entry name" value="ALPHA-D-GLUCOSE 1-PHOSPHATE PHOSPHATASE"/>
    <property type="match status" value="1"/>
</dbReference>
<dbReference type="InterPro" id="IPR006439">
    <property type="entry name" value="HAD-SF_hydro_IA"/>
</dbReference>
<dbReference type="NCBIfam" id="TIGR01509">
    <property type="entry name" value="HAD-SF-IA-v3"/>
    <property type="match status" value="1"/>
</dbReference>
<reference evidence="1 2" key="1">
    <citation type="submission" date="2017-09" db="EMBL/GenBank/DDBJ databases">
        <title>Depth-based differentiation of microbial function through sediment-hosted aquifers and enrichment of novel symbionts in the deep terrestrial subsurface.</title>
        <authorList>
            <person name="Probst A.J."/>
            <person name="Ladd B."/>
            <person name="Jarett J.K."/>
            <person name="Geller-Mcgrath D.E."/>
            <person name="Sieber C.M."/>
            <person name="Emerson J.B."/>
            <person name="Anantharaman K."/>
            <person name="Thomas B.C."/>
            <person name="Malmstrom R."/>
            <person name="Stieglmeier M."/>
            <person name="Klingl A."/>
            <person name="Woyke T."/>
            <person name="Ryan C.M."/>
            <person name="Banfield J.F."/>
        </authorList>
    </citation>
    <scope>NUCLEOTIDE SEQUENCE [LARGE SCALE GENOMIC DNA]</scope>
    <source>
        <strain evidence="1">CG22_combo_CG10-13_8_21_14_all_45_10</strain>
    </source>
</reference>
<name>A0A2H0BJ53_9BACT</name>
<dbReference type="InterPro" id="IPR023214">
    <property type="entry name" value="HAD_sf"/>
</dbReference>
<dbReference type="InterPro" id="IPR036412">
    <property type="entry name" value="HAD-like_sf"/>
</dbReference>
<dbReference type="Gene3D" id="3.40.50.1000">
    <property type="entry name" value="HAD superfamily/HAD-like"/>
    <property type="match status" value="1"/>
</dbReference>
<dbReference type="PANTHER" id="PTHR43611:SF3">
    <property type="entry name" value="FLAVIN MONONUCLEOTIDE HYDROLASE 1, CHLOROPLATIC"/>
    <property type="match status" value="1"/>
</dbReference>
<organism evidence="1 2">
    <name type="scientific">Candidatus Woesebacteria bacterium CG22_combo_CG10-13_8_21_14_all_45_10</name>
    <dbReference type="NCBI Taxonomy" id="1975060"/>
    <lineage>
        <taxon>Bacteria</taxon>
        <taxon>Candidatus Woeseibacteriota</taxon>
    </lineage>
</organism>
<dbReference type="Pfam" id="PF13419">
    <property type="entry name" value="HAD_2"/>
    <property type="match status" value="1"/>
</dbReference>